<dbReference type="EMBL" id="ML994632">
    <property type="protein sequence ID" value="KAF2185698.1"/>
    <property type="molecule type" value="Genomic_DNA"/>
</dbReference>
<evidence type="ECO:0008006" key="3">
    <source>
        <dbReference type="Google" id="ProtNLM"/>
    </source>
</evidence>
<organism evidence="1 2">
    <name type="scientific">Zopfia rhizophila CBS 207.26</name>
    <dbReference type="NCBI Taxonomy" id="1314779"/>
    <lineage>
        <taxon>Eukaryota</taxon>
        <taxon>Fungi</taxon>
        <taxon>Dikarya</taxon>
        <taxon>Ascomycota</taxon>
        <taxon>Pezizomycotina</taxon>
        <taxon>Dothideomycetes</taxon>
        <taxon>Dothideomycetes incertae sedis</taxon>
        <taxon>Zopfiaceae</taxon>
        <taxon>Zopfia</taxon>
    </lineage>
</organism>
<name>A0A6A6E5A7_9PEZI</name>
<proteinExistence type="predicted"/>
<feature type="non-terminal residue" evidence="1">
    <location>
        <position position="108"/>
    </location>
</feature>
<sequence length="108" mass="12651">REWKESRDRVVNLPRFQPDDFRTYFLWLYTPRTQSKITQGIIQATVTTLAYIIADYLQDVSFKDNIIDAIVTWVPEAPKADVLEIIRETKFVYASTRDGSPLRQLVID</sequence>
<reference evidence="1" key="1">
    <citation type="journal article" date="2020" name="Stud. Mycol.">
        <title>101 Dothideomycetes genomes: a test case for predicting lifestyles and emergence of pathogens.</title>
        <authorList>
            <person name="Haridas S."/>
            <person name="Albert R."/>
            <person name="Binder M."/>
            <person name="Bloem J."/>
            <person name="Labutti K."/>
            <person name="Salamov A."/>
            <person name="Andreopoulos B."/>
            <person name="Baker S."/>
            <person name="Barry K."/>
            <person name="Bills G."/>
            <person name="Bluhm B."/>
            <person name="Cannon C."/>
            <person name="Castanera R."/>
            <person name="Culley D."/>
            <person name="Daum C."/>
            <person name="Ezra D."/>
            <person name="Gonzalez J."/>
            <person name="Henrissat B."/>
            <person name="Kuo A."/>
            <person name="Liang C."/>
            <person name="Lipzen A."/>
            <person name="Lutzoni F."/>
            <person name="Magnuson J."/>
            <person name="Mondo S."/>
            <person name="Nolan M."/>
            <person name="Ohm R."/>
            <person name="Pangilinan J."/>
            <person name="Park H.-J."/>
            <person name="Ramirez L."/>
            <person name="Alfaro M."/>
            <person name="Sun H."/>
            <person name="Tritt A."/>
            <person name="Yoshinaga Y."/>
            <person name="Zwiers L.-H."/>
            <person name="Turgeon B."/>
            <person name="Goodwin S."/>
            <person name="Spatafora J."/>
            <person name="Crous P."/>
            <person name="Grigoriev I."/>
        </authorList>
    </citation>
    <scope>NUCLEOTIDE SEQUENCE</scope>
    <source>
        <strain evidence="1">CBS 207.26</strain>
    </source>
</reference>
<dbReference type="Proteomes" id="UP000800200">
    <property type="component" value="Unassembled WGS sequence"/>
</dbReference>
<gene>
    <name evidence="1" type="ORF">K469DRAFT_489987</name>
</gene>
<evidence type="ECO:0000313" key="1">
    <source>
        <dbReference type="EMBL" id="KAF2185698.1"/>
    </source>
</evidence>
<evidence type="ECO:0000313" key="2">
    <source>
        <dbReference type="Proteomes" id="UP000800200"/>
    </source>
</evidence>
<dbReference type="AlphaFoldDB" id="A0A6A6E5A7"/>
<protein>
    <recommendedName>
        <fullName evidence="3">BTB domain-containing protein</fullName>
    </recommendedName>
</protein>
<keyword evidence="2" id="KW-1185">Reference proteome</keyword>
<feature type="non-terminal residue" evidence="1">
    <location>
        <position position="1"/>
    </location>
</feature>
<accession>A0A6A6E5A7</accession>
<dbReference type="OrthoDB" id="1022638at2759"/>